<dbReference type="PROSITE" id="PS51257">
    <property type="entry name" value="PROKAR_LIPOPROTEIN"/>
    <property type="match status" value="1"/>
</dbReference>
<organism evidence="16 17">
    <name type="scientific">Chrysochloris asiatica</name>
    <name type="common">Cape golden mole</name>
    <dbReference type="NCBI Taxonomy" id="185453"/>
    <lineage>
        <taxon>Eukaryota</taxon>
        <taxon>Metazoa</taxon>
        <taxon>Chordata</taxon>
        <taxon>Craniata</taxon>
        <taxon>Vertebrata</taxon>
        <taxon>Euteleostomi</taxon>
        <taxon>Mammalia</taxon>
        <taxon>Eutheria</taxon>
        <taxon>Afrotheria</taxon>
        <taxon>Chrysochloridae</taxon>
        <taxon>Chrysochlorinae</taxon>
        <taxon>Chrysochloris</taxon>
    </lineage>
</organism>
<reference evidence="17" key="1">
    <citation type="submission" date="2025-08" db="UniProtKB">
        <authorList>
            <consortium name="RefSeq"/>
        </authorList>
    </citation>
    <scope>IDENTIFICATION</scope>
    <source>
        <tissue evidence="17">Spleen</tissue>
    </source>
</reference>
<comment type="subcellular location">
    <subcellularLocation>
        <location evidence="1">Cell membrane</location>
        <topology evidence="1">Single-pass type I membrane protein</topology>
    </subcellularLocation>
</comment>
<evidence type="ECO:0000313" key="17">
    <source>
        <dbReference type="RefSeq" id="XP_006866881.1"/>
    </source>
</evidence>
<proteinExistence type="inferred from homology"/>
<dbReference type="GO" id="GO:0072659">
    <property type="term" value="P:protein localization to plasma membrane"/>
    <property type="evidence" value="ECO:0007669"/>
    <property type="project" value="TreeGrafter"/>
</dbReference>
<keyword evidence="4" id="KW-1003">Cell membrane</keyword>
<dbReference type="InterPro" id="IPR038126">
    <property type="entry name" value="RAMP_sf"/>
</dbReference>
<keyword evidence="9" id="KW-1015">Disulfide bond</keyword>
<dbReference type="GO" id="GO:0009986">
    <property type="term" value="C:cell surface"/>
    <property type="evidence" value="ECO:0007669"/>
    <property type="project" value="TreeGrafter"/>
</dbReference>
<feature type="chain" id="PRO_5039016652" description="Receptor activity-modifying protein 1" evidence="15">
    <location>
        <begin position="25"/>
        <end position="145"/>
    </location>
</feature>
<dbReference type="CTD" id="10267"/>
<evidence type="ECO:0000256" key="15">
    <source>
        <dbReference type="SAM" id="SignalP"/>
    </source>
</evidence>
<evidence type="ECO:0000256" key="11">
    <source>
        <dbReference type="ARBA" id="ARBA00041071"/>
    </source>
</evidence>
<keyword evidence="10 17" id="KW-0675">Receptor</keyword>
<dbReference type="Gene3D" id="1.10.150.510">
    <property type="entry name" value="Receptor activity modifying family"/>
    <property type="match status" value="1"/>
</dbReference>
<dbReference type="PANTHER" id="PTHR14076">
    <property type="entry name" value="RECEPTOR ACTIVITY MODIFYING PROTEIN RAMP"/>
    <property type="match status" value="1"/>
</dbReference>
<dbReference type="GO" id="GO:0032870">
    <property type="term" value="P:cellular response to hormone stimulus"/>
    <property type="evidence" value="ECO:0007669"/>
    <property type="project" value="TreeGrafter"/>
</dbReference>
<dbReference type="AlphaFoldDB" id="A0A9B0WT11"/>
<evidence type="ECO:0000256" key="14">
    <source>
        <dbReference type="SAM" id="Phobius"/>
    </source>
</evidence>
<keyword evidence="6 15" id="KW-0732">Signal</keyword>
<evidence type="ECO:0000256" key="3">
    <source>
        <dbReference type="ARBA" id="ARBA00022448"/>
    </source>
</evidence>
<accession>A0A9B0WT11</accession>
<dbReference type="GeneID" id="102838363"/>
<evidence type="ECO:0000256" key="5">
    <source>
        <dbReference type="ARBA" id="ARBA00022692"/>
    </source>
</evidence>
<evidence type="ECO:0000256" key="4">
    <source>
        <dbReference type="ARBA" id="ARBA00022475"/>
    </source>
</evidence>
<protein>
    <recommendedName>
        <fullName evidence="11">Receptor activity-modifying protein 1</fullName>
    </recommendedName>
</protein>
<dbReference type="GO" id="GO:0015026">
    <property type="term" value="F:coreceptor activity"/>
    <property type="evidence" value="ECO:0007669"/>
    <property type="project" value="InterPro"/>
</dbReference>
<comment type="function">
    <text evidence="12">Accessory protein that interacts with and modulates the function of G-protein coupled receptors including calcitonin gene-related peptide type 1 receptor (CALCRL) and calcitonin receptor (CALCR). Required for the transport of CALCRL to the plasma membrane. Together with CALCRL, form the receptor complex for the calcitonin gene-related peptides CGRP1/CALCA and CGRP2/CALCB. Together with CALCR, form the AMYR1 receptor complex for amylin/IAPP and CGRP1/CALCA.</text>
</comment>
<dbReference type="Pfam" id="PF04901">
    <property type="entry name" value="RAMP"/>
    <property type="match status" value="1"/>
</dbReference>
<name>A0A9B0WT11_CHRAS</name>
<keyword evidence="16" id="KW-1185">Reference proteome</keyword>
<dbReference type="GO" id="GO:0006816">
    <property type="term" value="P:calcium ion transport"/>
    <property type="evidence" value="ECO:0007669"/>
    <property type="project" value="TreeGrafter"/>
</dbReference>
<keyword evidence="8 14" id="KW-0472">Membrane</keyword>
<dbReference type="RefSeq" id="XP_006866881.1">
    <property type="nucleotide sequence ID" value="XM_006866819.1"/>
</dbReference>
<feature type="transmembrane region" description="Helical" evidence="14">
    <location>
        <begin position="115"/>
        <end position="136"/>
    </location>
</feature>
<dbReference type="OrthoDB" id="10007519at2759"/>
<dbReference type="GO" id="GO:0007186">
    <property type="term" value="P:G protein-coupled receptor signaling pathway"/>
    <property type="evidence" value="ECO:0007669"/>
    <property type="project" value="TreeGrafter"/>
</dbReference>
<evidence type="ECO:0000256" key="1">
    <source>
        <dbReference type="ARBA" id="ARBA00004251"/>
    </source>
</evidence>
<dbReference type="GO" id="GO:0005886">
    <property type="term" value="C:plasma membrane"/>
    <property type="evidence" value="ECO:0007669"/>
    <property type="project" value="UniProtKB-SubCell"/>
</dbReference>
<evidence type="ECO:0000256" key="2">
    <source>
        <dbReference type="ARBA" id="ARBA00007087"/>
    </source>
</evidence>
<comment type="similarity">
    <text evidence="2">Belongs to the RAMP family.</text>
</comment>
<evidence type="ECO:0000256" key="10">
    <source>
        <dbReference type="ARBA" id="ARBA00023170"/>
    </source>
</evidence>
<evidence type="ECO:0000256" key="9">
    <source>
        <dbReference type="ARBA" id="ARBA00023157"/>
    </source>
</evidence>
<evidence type="ECO:0000313" key="16">
    <source>
        <dbReference type="Proteomes" id="UP000504623"/>
    </source>
</evidence>
<dbReference type="GO" id="GO:0031623">
    <property type="term" value="P:receptor internalization"/>
    <property type="evidence" value="ECO:0007669"/>
    <property type="project" value="TreeGrafter"/>
</dbReference>
<keyword evidence="7 14" id="KW-1133">Transmembrane helix</keyword>
<sequence length="145" mass="16614">MAGGLPRRGLWLLLVHLLVVATACQDANYGPFIREMCLERFQLDMEALGRTLWCDWGKTIETYSELTNCTEQVANLLKCFWPNAEVNRFFVTIHQRYFSSCPVSGRAVQDPPNSILYPFIVVPILVTLLVTMLVVWQNKHREGIV</sequence>
<comment type="subunit">
    <text evidence="13">Heterodimer of CALCRL and RAMP1; the interaction induces allosteric modulation of CALCRL function and CGRP1/CALCA and CGRP2/CALCB ligand specificity. Heterodimer of CALCR and RAMP1; interaction forms the AMYR1 receptor complex for amylin/IAPP and CGRP1/CALCA ligands.</text>
</comment>
<dbReference type="GO" id="GO:0043235">
    <property type="term" value="C:receptor complex"/>
    <property type="evidence" value="ECO:0007669"/>
    <property type="project" value="TreeGrafter"/>
</dbReference>
<evidence type="ECO:0000256" key="13">
    <source>
        <dbReference type="ARBA" id="ARBA00049674"/>
    </source>
</evidence>
<evidence type="ECO:0000256" key="12">
    <source>
        <dbReference type="ARBA" id="ARBA00049570"/>
    </source>
</evidence>
<dbReference type="FunFam" id="1.10.150.510:FF:000002">
    <property type="entry name" value="Receptor activity-modifying protein 1"/>
    <property type="match status" value="1"/>
</dbReference>
<dbReference type="InterPro" id="IPR006985">
    <property type="entry name" value="RAMP"/>
</dbReference>
<dbReference type="PANTHER" id="PTHR14076:SF3">
    <property type="entry name" value="RECEPTOR ACTIVITY-MODIFYING PROTEIN 1"/>
    <property type="match status" value="1"/>
</dbReference>
<feature type="signal peptide" evidence="15">
    <location>
        <begin position="1"/>
        <end position="24"/>
    </location>
</feature>
<keyword evidence="5 14" id="KW-0812">Transmembrane</keyword>
<evidence type="ECO:0000256" key="6">
    <source>
        <dbReference type="ARBA" id="ARBA00022729"/>
    </source>
</evidence>
<evidence type="ECO:0000256" key="8">
    <source>
        <dbReference type="ARBA" id="ARBA00023136"/>
    </source>
</evidence>
<keyword evidence="3" id="KW-0813">Transport</keyword>
<dbReference type="GO" id="GO:0006886">
    <property type="term" value="P:intracellular protein transport"/>
    <property type="evidence" value="ECO:0007669"/>
    <property type="project" value="InterPro"/>
</dbReference>
<gene>
    <name evidence="17" type="primary">RAMP1</name>
</gene>
<evidence type="ECO:0000256" key="7">
    <source>
        <dbReference type="ARBA" id="ARBA00022989"/>
    </source>
</evidence>
<dbReference type="Proteomes" id="UP000504623">
    <property type="component" value="Unplaced"/>
</dbReference>
<dbReference type="GO" id="GO:0008277">
    <property type="term" value="P:regulation of G protein-coupled receptor signaling pathway"/>
    <property type="evidence" value="ECO:0007669"/>
    <property type="project" value="InterPro"/>
</dbReference>